<evidence type="ECO:0000256" key="7">
    <source>
        <dbReference type="ARBA" id="ARBA00022723"/>
    </source>
</evidence>
<comment type="catalytic activity">
    <reaction evidence="17">
        <text>a 14alpha-methyl steroid + 3 reduced [NADPH--hemoprotein reductase] + 3 O2 = a Delta(14) steroid + formate + 3 oxidized [NADPH--hemoprotein reductase] + 4 H2O + 4 H(+)</text>
        <dbReference type="Rhea" id="RHEA:54028"/>
        <dbReference type="Rhea" id="RHEA-COMP:11964"/>
        <dbReference type="Rhea" id="RHEA-COMP:11965"/>
        <dbReference type="ChEBI" id="CHEBI:15377"/>
        <dbReference type="ChEBI" id="CHEBI:15378"/>
        <dbReference type="ChEBI" id="CHEBI:15379"/>
        <dbReference type="ChEBI" id="CHEBI:15740"/>
        <dbReference type="ChEBI" id="CHEBI:57618"/>
        <dbReference type="ChEBI" id="CHEBI:58210"/>
        <dbReference type="ChEBI" id="CHEBI:138029"/>
        <dbReference type="ChEBI" id="CHEBI:138031"/>
        <dbReference type="EC" id="1.14.14.154"/>
    </reaction>
    <physiologicalReaction direction="left-to-right" evidence="17">
        <dbReference type="Rhea" id="RHEA:54029"/>
    </physiologicalReaction>
</comment>
<comment type="catalytic activity">
    <reaction evidence="19">
        <text>32-oxo-24,25-dihydrolanosterol + reduced [NADPH--hemoprotein reductase] + O2 = 4,4-dimethyl-8,14-cholestadien-3beta-ol + formate + oxidized [NADPH--hemoprotein reductase] + H2O + 2 H(+)</text>
        <dbReference type="Rhea" id="RHEA:75083"/>
        <dbReference type="Rhea" id="RHEA-COMP:11964"/>
        <dbReference type="Rhea" id="RHEA-COMP:11965"/>
        <dbReference type="ChEBI" id="CHEBI:15377"/>
        <dbReference type="ChEBI" id="CHEBI:15378"/>
        <dbReference type="ChEBI" id="CHEBI:15379"/>
        <dbReference type="ChEBI" id="CHEBI:15740"/>
        <dbReference type="ChEBI" id="CHEBI:57618"/>
        <dbReference type="ChEBI" id="CHEBI:58210"/>
        <dbReference type="ChEBI" id="CHEBI:78904"/>
        <dbReference type="ChEBI" id="CHEBI:87060"/>
    </reaction>
    <physiologicalReaction direction="left-to-right" evidence="19">
        <dbReference type="Rhea" id="RHEA:75084"/>
    </physiologicalReaction>
</comment>
<sequence length="730" mass="82393">MQSLFEEQWLKLLILFALSVTFIWKKIWPTTHSAIPPNLKTVPIVSGALPFVGHGIAFSKDIVGFISNCYEKYGKIFRIKIFRVDMVVICDRTMNNEFFKATEDKMSLYDVLTRLYFADAFSDEPTSLPRIINVVKKSIAVRYDTFAPKIEHEARKMIARLRTEVSSGKKIDLIKEMTRFVATTSASCFISVELTDQLFAVLLKFTHLLNSVVVLTYFLPKWLLRLLVNPFLARLRKQITSVLSPEIEKYRENLDKSDSLILRAAVDYIDEESGANLTNQEIGDIVVCLLYVSSENTALGLTNTVTDLACNTTYWEKCKREAGLYLGGDSTDIKGLFASPLINACVMESARLNSHIFALNRKPLDKLASIGGYHVGHAETIAMCEPMLMVHASAQEIFSNPKIYNPDRFLGPAKESMAPLSVMTWGAGVHLCPGKMFSIYEIKMALGLILLNFEFELEKGSISKIDYFSPSAFAERKVQASLKVLVEESSSSPQNKGDLANVIVLKNGQKCHYYRGESTTGSQDGWLLRDFISREEQISLYQNIFELSKNSKEHDEIWKIPSDKVYPFAYHNLVYTGESNCPPPTAWYEWAANLWQLLESDKKLVSFSGPEIKGFNSLYAQLYGVGGSMKLHKDEHVSWGISVNLGASTTFVFGGEKILLHSGDVFIADFSQVEHGVEAVHETSMPDWFSKESGIVENFDRVRCSVQIRDISNLSERNFITREEFTKLLK</sequence>
<evidence type="ECO:0000256" key="1">
    <source>
        <dbReference type="ARBA" id="ARBA00001954"/>
    </source>
</evidence>
<dbReference type="STRING" id="158441.A0A226E9J4"/>
<evidence type="ECO:0000256" key="9">
    <source>
        <dbReference type="ARBA" id="ARBA00023033"/>
    </source>
</evidence>
<comment type="catalytic activity">
    <reaction evidence="23">
        <text>a 14alpha-methyl steroid + reduced [NADPH--hemoprotein reductase] + O2 = a 14alpha-hydroxymethyl steroid + oxidized [NADPH--hemoprotein reductase] + H2O + H(+)</text>
        <dbReference type="Rhea" id="RHEA:68060"/>
        <dbReference type="Rhea" id="RHEA-COMP:11964"/>
        <dbReference type="Rhea" id="RHEA-COMP:11965"/>
        <dbReference type="ChEBI" id="CHEBI:15377"/>
        <dbReference type="ChEBI" id="CHEBI:15378"/>
        <dbReference type="ChEBI" id="CHEBI:15379"/>
        <dbReference type="ChEBI" id="CHEBI:57618"/>
        <dbReference type="ChEBI" id="CHEBI:58210"/>
        <dbReference type="ChEBI" id="CHEBI:138029"/>
        <dbReference type="ChEBI" id="CHEBI:176901"/>
    </reaction>
    <physiologicalReaction direction="left-to-right" evidence="23">
        <dbReference type="Rhea" id="RHEA:68061"/>
    </physiologicalReaction>
</comment>
<evidence type="ECO:0000256" key="8">
    <source>
        <dbReference type="ARBA" id="ARBA00023004"/>
    </source>
</evidence>
<evidence type="ECO:0000256" key="6">
    <source>
        <dbReference type="ARBA" id="ARBA00022617"/>
    </source>
</evidence>
<evidence type="ECO:0000313" key="28">
    <source>
        <dbReference type="Proteomes" id="UP000198287"/>
    </source>
</evidence>
<dbReference type="InterPro" id="IPR002403">
    <property type="entry name" value="Cyt_P450_E_grp-IV"/>
</dbReference>
<evidence type="ECO:0000256" key="26">
    <source>
        <dbReference type="PIRSR" id="PIRSR602403-1"/>
    </source>
</evidence>
<evidence type="ECO:0000256" key="13">
    <source>
        <dbReference type="ARBA" id="ARBA00041158"/>
    </source>
</evidence>
<evidence type="ECO:0000256" key="10">
    <source>
        <dbReference type="ARBA" id="ARBA00023221"/>
    </source>
</evidence>
<evidence type="ECO:0000256" key="3">
    <source>
        <dbReference type="ARBA" id="ARBA00004174"/>
    </source>
</evidence>
<dbReference type="InterPro" id="IPR001128">
    <property type="entry name" value="Cyt_P450"/>
</dbReference>
<reference evidence="27 28" key="1">
    <citation type="submission" date="2015-12" db="EMBL/GenBank/DDBJ databases">
        <title>The genome of Folsomia candida.</title>
        <authorList>
            <person name="Faddeeva A."/>
            <person name="Derks M.F."/>
            <person name="Anvar Y."/>
            <person name="Smit S."/>
            <person name="Van Straalen N."/>
            <person name="Roelofs D."/>
        </authorList>
    </citation>
    <scope>NUCLEOTIDE SEQUENCE [LARGE SCALE GENOMIC DNA]</scope>
    <source>
        <strain evidence="27 28">VU population</strain>
        <tissue evidence="27">Whole body</tissue>
    </source>
</reference>
<dbReference type="GO" id="GO:0005506">
    <property type="term" value="F:iron ion binding"/>
    <property type="evidence" value="ECO:0007669"/>
    <property type="project" value="InterPro"/>
</dbReference>
<dbReference type="EMBL" id="LNIX01000005">
    <property type="protein sequence ID" value="OXA54040.1"/>
    <property type="molecule type" value="Genomic_DNA"/>
</dbReference>
<evidence type="ECO:0000256" key="11">
    <source>
        <dbReference type="ARBA" id="ARBA00037887"/>
    </source>
</evidence>
<evidence type="ECO:0000256" key="18">
    <source>
        <dbReference type="ARBA" id="ARBA00047983"/>
    </source>
</evidence>
<dbReference type="EC" id="1.14.14.154" evidence="12"/>
<dbReference type="GO" id="GO:0032259">
    <property type="term" value="P:methylation"/>
    <property type="evidence" value="ECO:0007669"/>
    <property type="project" value="UniProtKB-KW"/>
</dbReference>
<keyword evidence="10" id="KW-0443">Lipid metabolism</keyword>
<keyword evidence="28" id="KW-1185">Reference proteome</keyword>
<dbReference type="Gene3D" id="1.10.630.10">
    <property type="entry name" value="Cytochrome P450"/>
    <property type="match status" value="1"/>
</dbReference>
<evidence type="ECO:0000256" key="14">
    <source>
        <dbReference type="ARBA" id="ARBA00047379"/>
    </source>
</evidence>
<evidence type="ECO:0000256" key="23">
    <source>
        <dbReference type="ARBA" id="ARBA00048866"/>
    </source>
</evidence>
<proteinExistence type="inferred from homology"/>
<dbReference type="SUPFAM" id="SSF48264">
    <property type="entry name" value="Cytochrome P450"/>
    <property type="match status" value="1"/>
</dbReference>
<comment type="subcellular location">
    <subcellularLocation>
        <location evidence="4">Endoplasmic reticulum membrane</location>
        <topology evidence="4">Peripheral membrane protein</topology>
    </subcellularLocation>
    <subcellularLocation>
        <location evidence="3">Microsome membrane</location>
        <topology evidence="3">Peripheral membrane protein</topology>
    </subcellularLocation>
</comment>
<evidence type="ECO:0000256" key="4">
    <source>
        <dbReference type="ARBA" id="ARBA00004406"/>
    </source>
</evidence>
<dbReference type="InterPro" id="IPR036396">
    <property type="entry name" value="Cyt_P450_sf"/>
</dbReference>
<keyword evidence="9" id="KW-0560">Oxidoreductase</keyword>
<comment type="catalytic activity">
    <reaction evidence="22">
        <text>24,25-dihydrolanosterol + 3 reduced [NADPH--hemoprotein reductase] + 3 O2 = 4,4-dimethyl-8,14-cholestadien-3beta-ol + formate + 3 oxidized [NADPH--hemoprotein reductase] + 4 H2O + 4 H(+)</text>
        <dbReference type="Rhea" id="RHEA:45960"/>
        <dbReference type="Rhea" id="RHEA-COMP:11964"/>
        <dbReference type="Rhea" id="RHEA-COMP:11965"/>
        <dbReference type="ChEBI" id="CHEBI:15377"/>
        <dbReference type="ChEBI" id="CHEBI:15378"/>
        <dbReference type="ChEBI" id="CHEBI:15379"/>
        <dbReference type="ChEBI" id="CHEBI:15740"/>
        <dbReference type="ChEBI" id="CHEBI:28113"/>
        <dbReference type="ChEBI" id="CHEBI:57618"/>
        <dbReference type="ChEBI" id="CHEBI:58210"/>
        <dbReference type="ChEBI" id="CHEBI:78904"/>
    </reaction>
    <physiologicalReaction direction="left-to-right" evidence="22">
        <dbReference type="Rhea" id="RHEA:45961"/>
    </physiologicalReaction>
</comment>
<dbReference type="GO" id="GO:0008202">
    <property type="term" value="P:steroid metabolic process"/>
    <property type="evidence" value="ECO:0007669"/>
    <property type="project" value="UniProtKB-KW"/>
</dbReference>
<evidence type="ECO:0000256" key="5">
    <source>
        <dbReference type="ARBA" id="ARBA00010617"/>
    </source>
</evidence>
<keyword evidence="7 26" id="KW-0479">Metal-binding</keyword>
<keyword evidence="27" id="KW-0489">Methyltransferase</keyword>
<evidence type="ECO:0000256" key="17">
    <source>
        <dbReference type="ARBA" id="ARBA00047702"/>
    </source>
</evidence>
<dbReference type="Proteomes" id="UP000198287">
    <property type="component" value="Unassembled WGS sequence"/>
</dbReference>
<comment type="pathway">
    <text evidence="11">Steroid biosynthesis; zymosterol biosynthesis; zymosterol from lanosterol: step 1/6.</text>
</comment>
<comment type="cofactor">
    <cofactor evidence="1">
        <name>Fe(2+)</name>
        <dbReference type="ChEBI" id="CHEBI:29033"/>
    </cofactor>
</comment>
<dbReference type="PANTHER" id="PTHR24304">
    <property type="entry name" value="CYTOCHROME P450 FAMILY 7"/>
    <property type="match status" value="1"/>
</dbReference>
<evidence type="ECO:0000256" key="22">
    <source>
        <dbReference type="ARBA" id="ARBA00048839"/>
    </source>
</evidence>
<evidence type="ECO:0000313" key="27">
    <source>
        <dbReference type="EMBL" id="OXA54040.1"/>
    </source>
</evidence>
<dbReference type="GO" id="GO:0008168">
    <property type="term" value="F:methyltransferase activity"/>
    <property type="evidence" value="ECO:0007669"/>
    <property type="project" value="UniProtKB-KW"/>
</dbReference>
<dbReference type="GO" id="GO:0020037">
    <property type="term" value="F:heme binding"/>
    <property type="evidence" value="ECO:0007669"/>
    <property type="project" value="InterPro"/>
</dbReference>
<dbReference type="InterPro" id="IPR037151">
    <property type="entry name" value="AlkB-like_sf"/>
</dbReference>
<keyword evidence="6 26" id="KW-0349">Heme</keyword>
<comment type="catalytic activity">
    <reaction evidence="15">
        <text>a 14alpha-hydroxymethyl steroid + reduced [NADPH--hemoprotein reductase] + O2 = a 14alpha-formyl steroid + oxidized [NADPH--hemoprotein reductase] + 2 H2O + H(+)</text>
        <dbReference type="Rhea" id="RHEA:68064"/>
        <dbReference type="Rhea" id="RHEA-COMP:11964"/>
        <dbReference type="Rhea" id="RHEA-COMP:11965"/>
        <dbReference type="ChEBI" id="CHEBI:15377"/>
        <dbReference type="ChEBI" id="CHEBI:15378"/>
        <dbReference type="ChEBI" id="CHEBI:15379"/>
        <dbReference type="ChEBI" id="CHEBI:57618"/>
        <dbReference type="ChEBI" id="CHEBI:58210"/>
        <dbReference type="ChEBI" id="CHEBI:176901"/>
        <dbReference type="ChEBI" id="CHEBI:176902"/>
    </reaction>
    <physiologicalReaction direction="left-to-right" evidence="15">
        <dbReference type="Rhea" id="RHEA:68065"/>
    </physiologicalReaction>
</comment>
<dbReference type="InterPro" id="IPR017972">
    <property type="entry name" value="Cyt_P450_CS"/>
</dbReference>
<evidence type="ECO:0000256" key="15">
    <source>
        <dbReference type="ARBA" id="ARBA00047587"/>
    </source>
</evidence>
<dbReference type="OrthoDB" id="1055148at2759"/>
<comment type="catalytic activity">
    <reaction evidence="16">
        <text>lanosterol + 3 reduced [NADPH--hemoprotein reductase] + 3 O2 = 4,4-dimethyl-5alpha-cholesta-8,14,24-trien-3beta-ol + formate + 3 oxidized [NADPH--hemoprotein reductase] + 4 H2O + 4 H(+)</text>
        <dbReference type="Rhea" id="RHEA:25286"/>
        <dbReference type="Rhea" id="RHEA-COMP:11964"/>
        <dbReference type="Rhea" id="RHEA-COMP:11965"/>
        <dbReference type="ChEBI" id="CHEBI:15377"/>
        <dbReference type="ChEBI" id="CHEBI:15378"/>
        <dbReference type="ChEBI" id="CHEBI:15379"/>
        <dbReference type="ChEBI" id="CHEBI:15740"/>
        <dbReference type="ChEBI" id="CHEBI:16521"/>
        <dbReference type="ChEBI" id="CHEBI:17813"/>
        <dbReference type="ChEBI" id="CHEBI:57618"/>
        <dbReference type="ChEBI" id="CHEBI:58210"/>
        <dbReference type="EC" id="1.14.14.154"/>
    </reaction>
    <physiologicalReaction direction="left-to-right" evidence="16">
        <dbReference type="Rhea" id="RHEA:25287"/>
    </physiologicalReaction>
</comment>
<name>A0A226E9J4_FOLCA</name>
<dbReference type="GO" id="GO:0008398">
    <property type="term" value="F:sterol 14-demethylase activity"/>
    <property type="evidence" value="ECO:0007669"/>
    <property type="project" value="UniProtKB-EC"/>
</dbReference>
<comment type="caution">
    <text evidence="27">The sequence shown here is derived from an EMBL/GenBank/DDBJ whole genome shotgun (WGS) entry which is preliminary data.</text>
</comment>
<comment type="catalytic activity">
    <reaction evidence="24">
        <text>lanosterol + reduced [NADPH--hemoprotein reductase] + O2 = 32-hydroxylanosterol + oxidized [NADPH--hemoprotein reductase] + H2O + H(+)</text>
        <dbReference type="Rhea" id="RHEA:75103"/>
        <dbReference type="Rhea" id="RHEA-COMP:11964"/>
        <dbReference type="Rhea" id="RHEA-COMP:11965"/>
        <dbReference type="ChEBI" id="CHEBI:15377"/>
        <dbReference type="ChEBI" id="CHEBI:15378"/>
        <dbReference type="ChEBI" id="CHEBI:15379"/>
        <dbReference type="ChEBI" id="CHEBI:16521"/>
        <dbReference type="ChEBI" id="CHEBI:57618"/>
        <dbReference type="ChEBI" id="CHEBI:58210"/>
        <dbReference type="ChEBI" id="CHEBI:166806"/>
    </reaction>
    <physiologicalReaction direction="left-to-right" evidence="24">
        <dbReference type="Rhea" id="RHEA:75104"/>
    </physiologicalReaction>
</comment>
<dbReference type="AlphaFoldDB" id="A0A226E9J4"/>
<keyword evidence="10" id="KW-0753">Steroid metabolism</keyword>
<accession>A0A226E9J4</accession>
<comment type="catalytic activity">
    <reaction evidence="14">
        <text>32-hydroxylanosterol + reduced [NADPH--hemoprotein reductase] + O2 = 32-oxolanosterol + oxidized [NADPH--hemoprotein reductase] + 2 H2O + H(+)</text>
        <dbReference type="Rhea" id="RHEA:75107"/>
        <dbReference type="Rhea" id="RHEA-COMP:11964"/>
        <dbReference type="Rhea" id="RHEA-COMP:11965"/>
        <dbReference type="ChEBI" id="CHEBI:15377"/>
        <dbReference type="ChEBI" id="CHEBI:15378"/>
        <dbReference type="ChEBI" id="CHEBI:15379"/>
        <dbReference type="ChEBI" id="CHEBI:57618"/>
        <dbReference type="ChEBI" id="CHEBI:58210"/>
        <dbReference type="ChEBI" id="CHEBI:166681"/>
        <dbReference type="ChEBI" id="CHEBI:166806"/>
    </reaction>
    <physiologicalReaction direction="left-to-right" evidence="14">
        <dbReference type="Rhea" id="RHEA:75108"/>
    </physiologicalReaction>
</comment>
<comment type="catalytic activity">
    <reaction evidence="20">
        <text>32-oxolanosterol + reduced [NADPH--hemoprotein reductase] + O2 = 4,4-dimethyl-5alpha-cholesta-8,14,24-trien-3beta-ol + formate + oxidized [NADPH--hemoprotein reductase] + H2O + 2 H(+)</text>
        <dbReference type="Rhea" id="RHEA:75111"/>
        <dbReference type="Rhea" id="RHEA-COMP:11964"/>
        <dbReference type="Rhea" id="RHEA-COMP:11965"/>
        <dbReference type="ChEBI" id="CHEBI:15377"/>
        <dbReference type="ChEBI" id="CHEBI:15378"/>
        <dbReference type="ChEBI" id="CHEBI:15379"/>
        <dbReference type="ChEBI" id="CHEBI:15740"/>
        <dbReference type="ChEBI" id="CHEBI:17813"/>
        <dbReference type="ChEBI" id="CHEBI:57618"/>
        <dbReference type="ChEBI" id="CHEBI:58210"/>
        <dbReference type="ChEBI" id="CHEBI:166681"/>
    </reaction>
    <physiologicalReaction direction="left-to-right" evidence="20">
        <dbReference type="Rhea" id="RHEA:75112"/>
    </physiologicalReaction>
</comment>
<comment type="similarity">
    <text evidence="5">Belongs to the cytochrome P450 family.</text>
</comment>
<dbReference type="InterPro" id="IPR050529">
    <property type="entry name" value="CYP450_sterol_14alpha_dmase"/>
</dbReference>
<dbReference type="GO" id="GO:0005789">
    <property type="term" value="C:endoplasmic reticulum membrane"/>
    <property type="evidence" value="ECO:0007669"/>
    <property type="project" value="UniProtKB-SubCell"/>
</dbReference>
<comment type="catalytic activity">
    <reaction evidence="25">
        <text>a 14alpha-formyl steroid + reduced [NADPH--hemoprotein reductase] + O2 = a Delta(14) steroid + formate + oxidized [NADPH--hemoprotein reductase] + H2O + 2 H(+)</text>
        <dbReference type="Rhea" id="RHEA:68068"/>
        <dbReference type="Rhea" id="RHEA-COMP:11964"/>
        <dbReference type="Rhea" id="RHEA-COMP:11965"/>
        <dbReference type="ChEBI" id="CHEBI:15377"/>
        <dbReference type="ChEBI" id="CHEBI:15378"/>
        <dbReference type="ChEBI" id="CHEBI:15379"/>
        <dbReference type="ChEBI" id="CHEBI:15740"/>
        <dbReference type="ChEBI" id="CHEBI:57618"/>
        <dbReference type="ChEBI" id="CHEBI:58210"/>
        <dbReference type="ChEBI" id="CHEBI:138031"/>
        <dbReference type="ChEBI" id="CHEBI:176902"/>
    </reaction>
    <physiologicalReaction direction="left-to-right" evidence="25">
        <dbReference type="Rhea" id="RHEA:68069"/>
    </physiologicalReaction>
</comment>
<evidence type="ECO:0000256" key="19">
    <source>
        <dbReference type="ARBA" id="ARBA00048245"/>
    </source>
</evidence>
<dbReference type="OMA" id="CVMESAR"/>
<keyword evidence="9" id="KW-0503">Monooxygenase</keyword>
<feature type="binding site" description="axial binding residue" evidence="26">
    <location>
        <position position="432"/>
    </location>
    <ligand>
        <name>heme</name>
        <dbReference type="ChEBI" id="CHEBI:30413"/>
    </ligand>
    <ligandPart>
        <name>Fe</name>
        <dbReference type="ChEBI" id="CHEBI:18248"/>
    </ligandPart>
</feature>
<comment type="catalytic activity">
    <reaction evidence="21">
        <text>32-hydroxy-24,25-dihydrolanosterol + reduced [NADPH--hemoprotein reductase] + O2 = 32-oxo-24,25-dihydrolanosterol + oxidized [NADPH--hemoprotein reductase] + 2 H2O + H(+)</text>
        <dbReference type="Rhea" id="RHEA:75087"/>
        <dbReference type="Rhea" id="RHEA-COMP:11964"/>
        <dbReference type="Rhea" id="RHEA-COMP:11965"/>
        <dbReference type="ChEBI" id="CHEBI:15377"/>
        <dbReference type="ChEBI" id="CHEBI:15378"/>
        <dbReference type="ChEBI" id="CHEBI:15379"/>
        <dbReference type="ChEBI" id="CHEBI:57618"/>
        <dbReference type="ChEBI" id="CHEBI:58210"/>
        <dbReference type="ChEBI" id="CHEBI:87057"/>
        <dbReference type="ChEBI" id="CHEBI:87060"/>
    </reaction>
    <physiologicalReaction direction="left-to-right" evidence="21">
        <dbReference type="Rhea" id="RHEA:75088"/>
    </physiologicalReaction>
</comment>
<evidence type="ECO:0000256" key="2">
    <source>
        <dbReference type="ARBA" id="ARBA00003690"/>
    </source>
</evidence>
<dbReference type="PROSITE" id="PS00086">
    <property type="entry name" value="CYTOCHROME_P450"/>
    <property type="match status" value="1"/>
</dbReference>
<comment type="catalytic activity">
    <reaction evidence="18">
        <text>24,25-dihydrolanosterol + reduced [NADPH--hemoprotein reductase] + O2 = 32-hydroxy-24,25-dihydrolanosterol + oxidized [NADPH--hemoprotein reductase] + H2O + H(+)</text>
        <dbReference type="Rhea" id="RHEA:75079"/>
        <dbReference type="Rhea" id="RHEA-COMP:11964"/>
        <dbReference type="Rhea" id="RHEA-COMP:11965"/>
        <dbReference type="ChEBI" id="CHEBI:15377"/>
        <dbReference type="ChEBI" id="CHEBI:15378"/>
        <dbReference type="ChEBI" id="CHEBI:15379"/>
        <dbReference type="ChEBI" id="CHEBI:28113"/>
        <dbReference type="ChEBI" id="CHEBI:57618"/>
        <dbReference type="ChEBI" id="CHEBI:58210"/>
        <dbReference type="ChEBI" id="CHEBI:87057"/>
    </reaction>
    <physiologicalReaction direction="left-to-right" evidence="18">
        <dbReference type="Rhea" id="RHEA:75080"/>
    </physiologicalReaction>
</comment>
<gene>
    <name evidence="27" type="ORF">Fcan01_10832</name>
</gene>
<comment type="cofactor">
    <cofactor evidence="26">
        <name>heme</name>
        <dbReference type="ChEBI" id="CHEBI:30413"/>
    </cofactor>
</comment>
<evidence type="ECO:0000256" key="20">
    <source>
        <dbReference type="ARBA" id="ARBA00048479"/>
    </source>
</evidence>
<dbReference type="PRINTS" id="PR00465">
    <property type="entry name" value="EP450IV"/>
</dbReference>
<dbReference type="Pfam" id="PF00067">
    <property type="entry name" value="p450"/>
    <property type="match status" value="1"/>
</dbReference>
<evidence type="ECO:0000256" key="25">
    <source>
        <dbReference type="ARBA" id="ARBA00049450"/>
    </source>
</evidence>
<keyword evidence="27" id="KW-0808">Transferase</keyword>
<dbReference type="PANTHER" id="PTHR24304:SF2">
    <property type="entry name" value="24-HYDROXYCHOLESTEROL 7-ALPHA-HYDROXYLASE"/>
    <property type="match status" value="1"/>
</dbReference>
<evidence type="ECO:0000256" key="24">
    <source>
        <dbReference type="ARBA" id="ARBA00049163"/>
    </source>
</evidence>
<keyword evidence="8 26" id="KW-0408">Iron</keyword>
<dbReference type="SUPFAM" id="SSF51197">
    <property type="entry name" value="Clavaminate synthase-like"/>
    <property type="match status" value="1"/>
</dbReference>
<evidence type="ECO:0000256" key="12">
    <source>
        <dbReference type="ARBA" id="ARBA00038974"/>
    </source>
</evidence>
<evidence type="ECO:0000256" key="16">
    <source>
        <dbReference type="ARBA" id="ARBA00047670"/>
    </source>
</evidence>
<dbReference type="Gene3D" id="2.60.120.590">
    <property type="entry name" value="Alpha-ketoglutarate-dependent dioxygenase AlkB-like"/>
    <property type="match status" value="1"/>
</dbReference>
<evidence type="ECO:0000256" key="21">
    <source>
        <dbReference type="ARBA" id="ARBA00048736"/>
    </source>
</evidence>
<organism evidence="27 28">
    <name type="scientific">Folsomia candida</name>
    <name type="common">Springtail</name>
    <dbReference type="NCBI Taxonomy" id="158441"/>
    <lineage>
        <taxon>Eukaryota</taxon>
        <taxon>Metazoa</taxon>
        <taxon>Ecdysozoa</taxon>
        <taxon>Arthropoda</taxon>
        <taxon>Hexapoda</taxon>
        <taxon>Collembola</taxon>
        <taxon>Entomobryomorpha</taxon>
        <taxon>Isotomoidea</taxon>
        <taxon>Isotomidae</taxon>
        <taxon>Proisotominae</taxon>
        <taxon>Folsomia</taxon>
    </lineage>
</organism>
<comment type="function">
    <text evidence="2">May be involved in the metabolism of insect hormones and in the breakdown of synthetic insecticides.</text>
</comment>
<protein>
    <recommendedName>
        <fullName evidence="13">Lanosterol 14-alpha demethylase</fullName>
        <ecNumber evidence="12">1.14.14.154</ecNumber>
    </recommendedName>
</protein>